<sequence>KVVIADGTLLPLLVPLLPHLPGIEHVVVSGPGDRSALAGVAPRVHEYEELIAGRPTTYDWPELDERQAAAMCYTSGTTGDPKGVVYSHRSIYLHSMQVNMSESMGLTDKDTTLAVVPQFHVNAWGLPH</sequence>
<reference evidence="6" key="1">
    <citation type="submission" date="2024-05" db="EMBL/GenBank/DDBJ databases">
        <title>30 novel species of actinomycetes from the DSMZ collection.</title>
        <authorList>
            <person name="Nouioui I."/>
        </authorList>
    </citation>
    <scope>NUCLEOTIDE SEQUENCE</scope>
    <source>
        <strain evidence="6">DSM 41014</strain>
    </source>
</reference>
<accession>A0ABU2UZ18</accession>
<dbReference type="PANTHER" id="PTHR43859:SF4">
    <property type="entry name" value="BUTANOATE--COA LIGASE AAE1-RELATED"/>
    <property type="match status" value="1"/>
</dbReference>
<evidence type="ECO:0000256" key="1">
    <source>
        <dbReference type="ARBA" id="ARBA00006432"/>
    </source>
</evidence>
<dbReference type="PROSITE" id="PS00455">
    <property type="entry name" value="AMP_BINDING"/>
    <property type="match status" value="1"/>
</dbReference>
<dbReference type="Gene3D" id="3.40.50.12780">
    <property type="entry name" value="N-terminal domain of ligase-like"/>
    <property type="match status" value="1"/>
</dbReference>
<protein>
    <submittedName>
        <fullName evidence="6">AMP-binding protein</fullName>
    </submittedName>
</protein>
<evidence type="ECO:0000259" key="5">
    <source>
        <dbReference type="Pfam" id="PF00501"/>
    </source>
</evidence>
<comment type="similarity">
    <text evidence="1">Belongs to the ATP-dependent AMP-binding enzyme family.</text>
</comment>
<organism evidence="6 7">
    <name type="scientific">Streptomyces hintoniae</name>
    <dbReference type="NCBI Taxonomy" id="3075521"/>
    <lineage>
        <taxon>Bacteria</taxon>
        <taxon>Bacillati</taxon>
        <taxon>Actinomycetota</taxon>
        <taxon>Actinomycetes</taxon>
        <taxon>Kitasatosporales</taxon>
        <taxon>Streptomycetaceae</taxon>
        <taxon>Streptomyces</taxon>
    </lineage>
</organism>
<comment type="caution">
    <text evidence="6">The sequence shown here is derived from an EMBL/GenBank/DDBJ whole genome shotgun (WGS) entry which is preliminary data.</text>
</comment>
<feature type="non-terminal residue" evidence="6">
    <location>
        <position position="1"/>
    </location>
</feature>
<evidence type="ECO:0000256" key="3">
    <source>
        <dbReference type="ARBA" id="ARBA00022832"/>
    </source>
</evidence>
<dbReference type="SUPFAM" id="SSF56801">
    <property type="entry name" value="Acetyl-CoA synthetase-like"/>
    <property type="match status" value="1"/>
</dbReference>
<gene>
    <name evidence="6" type="ORF">RM863_41245</name>
</gene>
<feature type="non-terminal residue" evidence="6">
    <location>
        <position position="128"/>
    </location>
</feature>
<dbReference type="InterPro" id="IPR042099">
    <property type="entry name" value="ANL_N_sf"/>
</dbReference>
<keyword evidence="7" id="KW-1185">Reference proteome</keyword>
<keyword evidence="2" id="KW-0436">Ligase</keyword>
<evidence type="ECO:0000256" key="4">
    <source>
        <dbReference type="ARBA" id="ARBA00023098"/>
    </source>
</evidence>
<keyword evidence="3" id="KW-0276">Fatty acid metabolism</keyword>
<keyword evidence="4" id="KW-0443">Lipid metabolism</keyword>
<feature type="domain" description="AMP-dependent synthetase/ligase" evidence="5">
    <location>
        <begin position="49"/>
        <end position="124"/>
    </location>
</feature>
<dbReference type="InterPro" id="IPR020845">
    <property type="entry name" value="AMP-binding_CS"/>
</dbReference>
<dbReference type="EMBL" id="JAVRFF010000601">
    <property type="protein sequence ID" value="MDT0478550.1"/>
    <property type="molecule type" value="Genomic_DNA"/>
</dbReference>
<evidence type="ECO:0000313" key="6">
    <source>
        <dbReference type="EMBL" id="MDT0478550.1"/>
    </source>
</evidence>
<dbReference type="PANTHER" id="PTHR43859">
    <property type="entry name" value="ACYL-ACTIVATING ENZYME"/>
    <property type="match status" value="1"/>
</dbReference>
<dbReference type="Pfam" id="PF00501">
    <property type="entry name" value="AMP-binding"/>
    <property type="match status" value="1"/>
</dbReference>
<proteinExistence type="inferred from homology"/>
<dbReference type="Proteomes" id="UP001180489">
    <property type="component" value="Unassembled WGS sequence"/>
</dbReference>
<evidence type="ECO:0000313" key="7">
    <source>
        <dbReference type="Proteomes" id="UP001180489"/>
    </source>
</evidence>
<dbReference type="RefSeq" id="WP_311638384.1">
    <property type="nucleotide sequence ID" value="NZ_JAVRFF010000601.1"/>
</dbReference>
<name>A0ABU2UZ18_9ACTN</name>
<evidence type="ECO:0000256" key="2">
    <source>
        <dbReference type="ARBA" id="ARBA00022598"/>
    </source>
</evidence>
<dbReference type="InterPro" id="IPR000873">
    <property type="entry name" value="AMP-dep_synth/lig_dom"/>
</dbReference>